<accession>A0A7D9DP42</accession>
<dbReference type="OrthoDB" id="10450378at2759"/>
<dbReference type="Proteomes" id="UP001152795">
    <property type="component" value="Unassembled WGS sequence"/>
</dbReference>
<evidence type="ECO:0000313" key="1">
    <source>
        <dbReference type="EMBL" id="CAB3990035.1"/>
    </source>
</evidence>
<proteinExistence type="predicted"/>
<reference evidence="1" key="1">
    <citation type="submission" date="2020-04" db="EMBL/GenBank/DDBJ databases">
        <authorList>
            <person name="Alioto T."/>
            <person name="Alioto T."/>
            <person name="Gomez Garrido J."/>
        </authorList>
    </citation>
    <scope>NUCLEOTIDE SEQUENCE</scope>
    <source>
        <strain evidence="1">A484AB</strain>
    </source>
</reference>
<keyword evidence="2" id="KW-1185">Reference proteome</keyword>
<comment type="caution">
    <text evidence="1">The sequence shown here is derived from an EMBL/GenBank/DDBJ whole genome shotgun (WGS) entry which is preliminary data.</text>
</comment>
<sequence>MANYLRTRLHFLIGLAGFLVFCFGIFILASALKIRNILTGELKRFTGFGSNTCQYWAGIPTILTGGVLVLTARLNKRQFLKYISLCCVLITMVLAQGVIIVEGFEATAIHRFFKEDESTCGDSNERHELNINHDCAKFKEAYRWYFTLVFITDIVLVLCFIVVLLLLADWILFVAPKTLQRNEHAAHDHEIPPPQQERYYVAVPTERYQRT</sequence>
<gene>
    <name evidence="1" type="ORF">PACLA_8A013871</name>
</gene>
<organism evidence="1 2">
    <name type="scientific">Paramuricea clavata</name>
    <name type="common">Red gorgonian</name>
    <name type="synonym">Violescent sea-whip</name>
    <dbReference type="NCBI Taxonomy" id="317549"/>
    <lineage>
        <taxon>Eukaryota</taxon>
        <taxon>Metazoa</taxon>
        <taxon>Cnidaria</taxon>
        <taxon>Anthozoa</taxon>
        <taxon>Octocorallia</taxon>
        <taxon>Malacalcyonacea</taxon>
        <taxon>Plexauridae</taxon>
        <taxon>Paramuricea</taxon>
    </lineage>
</organism>
<protein>
    <submittedName>
        <fullName evidence="1">Uncharacterized protein</fullName>
    </submittedName>
</protein>
<dbReference type="AlphaFoldDB" id="A0A7D9DP42"/>
<evidence type="ECO:0000313" key="2">
    <source>
        <dbReference type="Proteomes" id="UP001152795"/>
    </source>
</evidence>
<dbReference type="EMBL" id="CACRXK020001587">
    <property type="protein sequence ID" value="CAB3990035.1"/>
    <property type="molecule type" value="Genomic_DNA"/>
</dbReference>
<name>A0A7D9DP42_PARCT</name>